<comment type="caution">
    <text evidence="2">The sequence shown here is derived from an EMBL/GenBank/DDBJ whole genome shotgun (WGS) entry which is preliminary data.</text>
</comment>
<keyword evidence="1" id="KW-0812">Transmembrane</keyword>
<evidence type="ECO:0008006" key="4">
    <source>
        <dbReference type="Google" id="ProtNLM"/>
    </source>
</evidence>
<sequence length="142" mass="15998">MHEGGRGIRRLQSDINLITYSCAALITMVLGLGSRAYSEHLPRFVASHLGDALWAAMVYFAFRLLLGRRKLYISFALSLSFSFMIEFSQMYQAVWINEVRATILGGLILGKGFLWVDLIRYSLGVWGAYALDRCCLTRIPPA</sequence>
<keyword evidence="3" id="KW-1185">Reference proteome</keyword>
<evidence type="ECO:0000313" key="2">
    <source>
        <dbReference type="EMBL" id="CAH1190441.1"/>
    </source>
</evidence>
<keyword evidence="1" id="KW-0472">Membrane</keyword>
<dbReference type="EMBL" id="CAKMMG010000001">
    <property type="protein sequence ID" value="CAH1190441.1"/>
    <property type="molecule type" value="Genomic_DNA"/>
</dbReference>
<name>A0ABN8FXD2_9BACL</name>
<feature type="transmembrane region" description="Helical" evidence="1">
    <location>
        <begin position="103"/>
        <end position="123"/>
    </location>
</feature>
<accession>A0ABN8FXD2</accession>
<evidence type="ECO:0000313" key="3">
    <source>
        <dbReference type="Proteomes" id="UP000838324"/>
    </source>
</evidence>
<reference evidence="2" key="1">
    <citation type="submission" date="2022-01" db="EMBL/GenBank/DDBJ databases">
        <authorList>
            <person name="Criscuolo A."/>
        </authorList>
    </citation>
    <scope>NUCLEOTIDE SEQUENCE</scope>
    <source>
        <strain evidence="2">CIP111892</strain>
    </source>
</reference>
<feature type="transmembrane region" description="Helical" evidence="1">
    <location>
        <begin position="45"/>
        <end position="66"/>
    </location>
</feature>
<organism evidence="2 3">
    <name type="scientific">Paenibacillus auburnensis</name>
    <dbReference type="NCBI Taxonomy" id="2905649"/>
    <lineage>
        <taxon>Bacteria</taxon>
        <taxon>Bacillati</taxon>
        <taxon>Bacillota</taxon>
        <taxon>Bacilli</taxon>
        <taxon>Bacillales</taxon>
        <taxon>Paenibacillaceae</taxon>
        <taxon>Paenibacillus</taxon>
    </lineage>
</organism>
<feature type="transmembrane region" description="Helical" evidence="1">
    <location>
        <begin position="15"/>
        <end position="33"/>
    </location>
</feature>
<keyword evidence="1" id="KW-1133">Transmembrane helix</keyword>
<dbReference type="InterPro" id="IPR021257">
    <property type="entry name" value="DUF2809"/>
</dbReference>
<gene>
    <name evidence="2" type="ORF">PAECIP111892_00191</name>
</gene>
<feature type="transmembrane region" description="Helical" evidence="1">
    <location>
        <begin position="71"/>
        <end position="91"/>
    </location>
</feature>
<evidence type="ECO:0000256" key="1">
    <source>
        <dbReference type="SAM" id="Phobius"/>
    </source>
</evidence>
<protein>
    <recommendedName>
        <fullName evidence="4">DUF2809 domain-containing protein</fullName>
    </recommendedName>
</protein>
<proteinExistence type="predicted"/>
<dbReference type="Proteomes" id="UP000838324">
    <property type="component" value="Unassembled WGS sequence"/>
</dbReference>
<dbReference type="Pfam" id="PF10990">
    <property type="entry name" value="DUF2809"/>
    <property type="match status" value="1"/>
</dbReference>